<protein>
    <recommendedName>
        <fullName evidence="1">RNase H type-1 domain-containing protein</fullName>
    </recommendedName>
</protein>
<name>A0AAE0DWV1_9ROSI</name>
<dbReference type="GO" id="GO:0004523">
    <property type="term" value="F:RNA-DNA hybrid ribonuclease activity"/>
    <property type="evidence" value="ECO:0007669"/>
    <property type="project" value="InterPro"/>
</dbReference>
<evidence type="ECO:0000259" key="1">
    <source>
        <dbReference type="Pfam" id="PF13456"/>
    </source>
</evidence>
<proteinExistence type="predicted"/>
<feature type="domain" description="RNase H type-1" evidence="1">
    <location>
        <begin position="8"/>
        <end position="119"/>
    </location>
</feature>
<dbReference type="PANTHER" id="PTHR47723">
    <property type="entry name" value="OS05G0353850 PROTEIN"/>
    <property type="match status" value="1"/>
</dbReference>
<dbReference type="CDD" id="cd06222">
    <property type="entry name" value="RNase_H_like"/>
    <property type="match status" value="1"/>
</dbReference>
<dbReference type="Proteomes" id="UP001281410">
    <property type="component" value="Unassembled WGS sequence"/>
</dbReference>
<comment type="caution">
    <text evidence="2">The sequence shown here is derived from an EMBL/GenBank/DDBJ whole genome shotgun (WGS) entry which is preliminary data.</text>
</comment>
<dbReference type="InterPro" id="IPR044730">
    <property type="entry name" value="RNase_H-like_dom_plant"/>
</dbReference>
<accession>A0AAE0DWV1</accession>
<reference evidence="2" key="1">
    <citation type="journal article" date="2023" name="Plant J.">
        <title>Genome sequences and population genomics provide insights into the demographic history, inbreeding, and mutation load of two 'living fossil' tree species of Dipteronia.</title>
        <authorList>
            <person name="Feng Y."/>
            <person name="Comes H.P."/>
            <person name="Chen J."/>
            <person name="Zhu S."/>
            <person name="Lu R."/>
            <person name="Zhang X."/>
            <person name="Li P."/>
            <person name="Qiu J."/>
            <person name="Olsen K.M."/>
            <person name="Qiu Y."/>
        </authorList>
    </citation>
    <scope>NUCLEOTIDE SEQUENCE</scope>
    <source>
        <strain evidence="2">NBL</strain>
    </source>
</reference>
<evidence type="ECO:0000313" key="2">
    <source>
        <dbReference type="EMBL" id="KAK3194012.1"/>
    </source>
</evidence>
<dbReference type="Pfam" id="PF13456">
    <property type="entry name" value="RVT_3"/>
    <property type="match status" value="1"/>
</dbReference>
<dbReference type="EMBL" id="JANJYJ010000008">
    <property type="protein sequence ID" value="KAK3194012.1"/>
    <property type="molecule type" value="Genomic_DNA"/>
</dbReference>
<organism evidence="2 3">
    <name type="scientific">Dipteronia sinensis</name>
    <dbReference type="NCBI Taxonomy" id="43782"/>
    <lineage>
        <taxon>Eukaryota</taxon>
        <taxon>Viridiplantae</taxon>
        <taxon>Streptophyta</taxon>
        <taxon>Embryophyta</taxon>
        <taxon>Tracheophyta</taxon>
        <taxon>Spermatophyta</taxon>
        <taxon>Magnoliopsida</taxon>
        <taxon>eudicotyledons</taxon>
        <taxon>Gunneridae</taxon>
        <taxon>Pentapetalae</taxon>
        <taxon>rosids</taxon>
        <taxon>malvids</taxon>
        <taxon>Sapindales</taxon>
        <taxon>Sapindaceae</taxon>
        <taxon>Hippocastanoideae</taxon>
        <taxon>Acereae</taxon>
        <taxon>Dipteronia</taxon>
    </lineage>
</organism>
<sequence length="119" mass="12954">MAITDLRNRRTGFGIVIRNHDGFDLFSCSLFLDIGLDFLSVNLVSILRGLKLGKRCGLLPFCVESDAVNVVRMINGGCHLNSSCGNIICDIISLMKDLSIPSISLGKRRSNRAASNLAK</sequence>
<dbReference type="InterPro" id="IPR053151">
    <property type="entry name" value="RNase_H-like"/>
</dbReference>
<dbReference type="PANTHER" id="PTHR47723:SF24">
    <property type="entry name" value="RNASE H TYPE-1 DOMAIN-CONTAINING PROTEIN"/>
    <property type="match status" value="1"/>
</dbReference>
<keyword evidence="3" id="KW-1185">Reference proteome</keyword>
<evidence type="ECO:0000313" key="3">
    <source>
        <dbReference type="Proteomes" id="UP001281410"/>
    </source>
</evidence>
<gene>
    <name evidence="2" type="ORF">Dsin_025322</name>
</gene>
<dbReference type="InterPro" id="IPR002156">
    <property type="entry name" value="RNaseH_domain"/>
</dbReference>
<dbReference type="GO" id="GO:0003676">
    <property type="term" value="F:nucleic acid binding"/>
    <property type="evidence" value="ECO:0007669"/>
    <property type="project" value="InterPro"/>
</dbReference>
<dbReference type="AlphaFoldDB" id="A0AAE0DWV1"/>